<dbReference type="STRING" id="690850.Desaf_1399"/>
<feature type="chain" id="PRO_5003303256" evidence="1">
    <location>
        <begin position="32"/>
        <end position="432"/>
    </location>
</feature>
<reference evidence="2 3" key="1">
    <citation type="journal article" date="2011" name="J. Bacteriol.">
        <title>Genome sequence of the mercury-methylating and pleomorphic Desulfovibrio africanus Strain Walvis Bay.</title>
        <authorList>
            <person name="Brown S.D."/>
            <person name="Wall J.D."/>
            <person name="Kucken A.M."/>
            <person name="Gilmour C.C."/>
            <person name="Podar M."/>
            <person name="Brandt C.C."/>
            <person name="Teshima H."/>
            <person name="Detter J.C."/>
            <person name="Han C.S."/>
            <person name="Land M.L."/>
            <person name="Lucas S."/>
            <person name="Han J."/>
            <person name="Pennacchio L."/>
            <person name="Nolan M."/>
            <person name="Pitluck S."/>
            <person name="Woyke T."/>
            <person name="Goodwin L."/>
            <person name="Palumbo A.V."/>
            <person name="Elias D.A."/>
        </authorList>
    </citation>
    <scope>NUCLEOTIDE SEQUENCE [LARGE SCALE GENOMIC DNA]</scope>
    <source>
        <strain evidence="2 3">Walvis Bay</strain>
    </source>
</reference>
<accession>F3YZN8</accession>
<gene>
    <name evidence="2" type="ORF">Desaf_1399</name>
</gene>
<dbReference type="RefSeq" id="WP_014259526.1">
    <property type="nucleotide sequence ID" value="NC_016629.1"/>
</dbReference>
<dbReference type="KEGG" id="daf:Desaf_1399"/>
<keyword evidence="3" id="KW-1185">Reference proteome</keyword>
<dbReference type="InterPro" id="IPR010870">
    <property type="entry name" value="Porin_O/P"/>
</dbReference>
<dbReference type="AlphaFoldDB" id="F3YZN8"/>
<keyword evidence="1" id="KW-0732">Signal</keyword>
<dbReference type="InterPro" id="IPR023614">
    <property type="entry name" value="Porin_dom_sf"/>
</dbReference>
<dbReference type="Proteomes" id="UP000007844">
    <property type="component" value="Chromosome"/>
</dbReference>
<name>F3YZN8_DESAF</name>
<dbReference type="Pfam" id="PF07396">
    <property type="entry name" value="Porin_O_P"/>
    <property type="match status" value="1"/>
</dbReference>
<sequence length="432" mass="48042" precursor="true">MIRLKKGLTLRCVASMALLVLSLTFHAPAFCAEGEDLRFYWDEGLKLDSADKNFRLRIGGRIQADWAAIAASDGLDSALEAGGQEPIEGFGTEFRRMRINFQGDIYRDVFFKAQIDFAPAFEEGGAVEPKDVYVGYHTGTDLGDVMLGQYFAPFSLEAMTSSNYITFMERSIGIDVMAPSRRMGASLFNGAGERLTWQAGAFSTSEGEPDYDNEDNWFAAGRMTFLPWLEDDGERLAHVGASYAHQFVSGDNEIRYRARPEAHLAPSRLVDTDTLDADGSDLAGLEAALVLGPLSFQAEYVGNWVHRDDGAGDDLYLQSYYAFVSWFLTGEHRVYKSGVFSRVSPNNNFSPQGGMGAWELAVRWSSLDLNSQDVRGGKLQDVTAGVNWYLNPNTRVMLNYVHAMVTDRDSDGVVIDDRESADIVQMRFQVDW</sequence>
<dbReference type="SUPFAM" id="SSF56935">
    <property type="entry name" value="Porins"/>
    <property type="match status" value="1"/>
</dbReference>
<dbReference type="eggNOG" id="COG3746">
    <property type="taxonomic scope" value="Bacteria"/>
</dbReference>
<dbReference type="Gene3D" id="2.40.160.10">
    <property type="entry name" value="Porin"/>
    <property type="match status" value="1"/>
</dbReference>
<feature type="signal peptide" evidence="1">
    <location>
        <begin position="1"/>
        <end position="31"/>
    </location>
</feature>
<dbReference type="EMBL" id="CP003221">
    <property type="protein sequence ID" value="EGJ49737.1"/>
    <property type="molecule type" value="Genomic_DNA"/>
</dbReference>
<evidence type="ECO:0000313" key="3">
    <source>
        <dbReference type="Proteomes" id="UP000007844"/>
    </source>
</evidence>
<protein>
    <submittedName>
        <fullName evidence="2">Phosphate-selective porin O and P</fullName>
    </submittedName>
</protein>
<organism evidence="2 3">
    <name type="scientific">Desulfocurvibacter africanus subsp. africanus str. Walvis Bay</name>
    <dbReference type="NCBI Taxonomy" id="690850"/>
    <lineage>
        <taxon>Bacteria</taxon>
        <taxon>Pseudomonadati</taxon>
        <taxon>Thermodesulfobacteriota</taxon>
        <taxon>Desulfovibrionia</taxon>
        <taxon>Desulfovibrionales</taxon>
        <taxon>Desulfovibrionaceae</taxon>
        <taxon>Desulfocurvibacter</taxon>
    </lineage>
</organism>
<dbReference type="HOGENOM" id="CLU_031025_4_0_7"/>
<evidence type="ECO:0000313" key="2">
    <source>
        <dbReference type="EMBL" id="EGJ49737.1"/>
    </source>
</evidence>
<evidence type="ECO:0000256" key="1">
    <source>
        <dbReference type="SAM" id="SignalP"/>
    </source>
</evidence>
<proteinExistence type="predicted"/>